<gene>
    <name evidence="1" type="ORF">FB476_0750</name>
</gene>
<dbReference type="Proteomes" id="UP000315133">
    <property type="component" value="Unassembled WGS sequence"/>
</dbReference>
<keyword evidence="2" id="KW-1185">Reference proteome</keyword>
<protein>
    <submittedName>
        <fullName evidence="1">Uncharacterized protein</fullName>
    </submittedName>
</protein>
<dbReference type="OrthoDB" id="4866821at2"/>
<dbReference type="EMBL" id="VFPU01000001">
    <property type="protein sequence ID" value="TQM95900.1"/>
    <property type="molecule type" value="Genomic_DNA"/>
</dbReference>
<evidence type="ECO:0000313" key="2">
    <source>
        <dbReference type="Proteomes" id="UP000315133"/>
    </source>
</evidence>
<dbReference type="RefSeq" id="WP_141817592.1">
    <property type="nucleotide sequence ID" value="NZ_BAAAIL010000003.1"/>
</dbReference>
<dbReference type="AlphaFoldDB" id="A0A543KLI2"/>
<organism evidence="1 2">
    <name type="scientific">Ornithinimicrobium humiphilum</name>
    <dbReference type="NCBI Taxonomy" id="125288"/>
    <lineage>
        <taxon>Bacteria</taxon>
        <taxon>Bacillati</taxon>
        <taxon>Actinomycetota</taxon>
        <taxon>Actinomycetes</taxon>
        <taxon>Micrococcales</taxon>
        <taxon>Ornithinimicrobiaceae</taxon>
        <taxon>Ornithinimicrobium</taxon>
    </lineage>
</organism>
<proteinExistence type="predicted"/>
<reference evidence="1 2" key="1">
    <citation type="submission" date="2019-06" db="EMBL/GenBank/DDBJ databases">
        <title>Sequencing the genomes of 1000 actinobacteria strains.</title>
        <authorList>
            <person name="Klenk H.-P."/>
        </authorList>
    </citation>
    <scope>NUCLEOTIDE SEQUENCE [LARGE SCALE GENOMIC DNA]</scope>
    <source>
        <strain evidence="1 2">DSM 12362</strain>
    </source>
</reference>
<evidence type="ECO:0000313" key="1">
    <source>
        <dbReference type="EMBL" id="TQM95900.1"/>
    </source>
</evidence>
<accession>A0A543KLI2</accession>
<name>A0A543KLI2_9MICO</name>
<sequence length="115" mass="12347">MSDLQCAARIVVVNPPALGDVPWLASQLYREHVQTVYVADDVPGDGPVETLAEDLGVPLRSDHELLHDESDGLQDLADRHRGETVVVVRGGDAQEPALLLVDSDGISVRSLGEEV</sequence>
<comment type="caution">
    <text evidence="1">The sequence shown here is derived from an EMBL/GenBank/DDBJ whole genome shotgun (WGS) entry which is preliminary data.</text>
</comment>